<proteinExistence type="inferred from homology"/>
<evidence type="ECO:0000256" key="4">
    <source>
        <dbReference type="ARBA" id="ARBA00023186"/>
    </source>
</evidence>
<gene>
    <name evidence="8" type="ORF">GCM10010918_47920</name>
</gene>
<dbReference type="Pfam" id="PF05400">
    <property type="entry name" value="FliT"/>
    <property type="match status" value="1"/>
</dbReference>
<dbReference type="RefSeq" id="WP_188892219.1">
    <property type="nucleotide sequence ID" value="NZ_BMHY01000013.1"/>
</dbReference>
<dbReference type="AlphaFoldDB" id="A0A917HNY3"/>
<name>A0A917HNY3_9BACL</name>
<keyword evidence="9" id="KW-1185">Reference proteome</keyword>
<protein>
    <recommendedName>
        <fullName evidence="7">Flagellar protein FliT</fullName>
    </recommendedName>
</protein>
<dbReference type="Proteomes" id="UP000600247">
    <property type="component" value="Unassembled WGS sequence"/>
</dbReference>
<organism evidence="8 9">
    <name type="scientific">Paenibacillus radicis</name>
    <name type="common">ex Gao et al. 2016</name>
    <dbReference type="NCBI Taxonomy" id="1737354"/>
    <lineage>
        <taxon>Bacteria</taxon>
        <taxon>Bacillati</taxon>
        <taxon>Bacillota</taxon>
        <taxon>Bacilli</taxon>
        <taxon>Bacillales</taxon>
        <taxon>Paenibacillaceae</taxon>
        <taxon>Paenibacillus</taxon>
    </lineage>
</organism>
<comment type="subcellular location">
    <subcellularLocation>
        <location evidence="1">Cytoplasm</location>
        <location evidence="1">Cytosol</location>
    </subcellularLocation>
</comment>
<comment type="similarity">
    <text evidence="6">Belongs to the bacillales FliT family.</text>
</comment>
<evidence type="ECO:0000313" key="9">
    <source>
        <dbReference type="Proteomes" id="UP000600247"/>
    </source>
</evidence>
<keyword evidence="3" id="KW-1005">Bacterial flagellum biogenesis</keyword>
<sequence>MSIEALHTATLYFIEQIERISYEDAVQLTDLREEVLNEIGNRSISADEKQLLHQIGEFDEIIVAKMVEFKDQASQEIQTIAKTRMHKKKYENPYNFEGVFVDQKE</sequence>
<evidence type="ECO:0000313" key="8">
    <source>
        <dbReference type="EMBL" id="GGG84499.1"/>
    </source>
</evidence>
<evidence type="ECO:0000256" key="7">
    <source>
        <dbReference type="ARBA" id="ARBA00093797"/>
    </source>
</evidence>
<evidence type="ECO:0000256" key="1">
    <source>
        <dbReference type="ARBA" id="ARBA00004514"/>
    </source>
</evidence>
<evidence type="ECO:0000256" key="6">
    <source>
        <dbReference type="ARBA" id="ARBA00093785"/>
    </source>
</evidence>
<keyword evidence="2" id="KW-0963">Cytoplasm</keyword>
<evidence type="ECO:0000256" key="5">
    <source>
        <dbReference type="ARBA" id="ARBA00093765"/>
    </source>
</evidence>
<comment type="caution">
    <text evidence="8">The sequence shown here is derived from an EMBL/GenBank/DDBJ whole genome shotgun (WGS) entry which is preliminary data.</text>
</comment>
<dbReference type="InterPro" id="IPR008622">
    <property type="entry name" value="FliT"/>
</dbReference>
<comment type="function">
    <text evidence="5">May act as an export chaperone for the filament capping protein FliD.</text>
</comment>
<evidence type="ECO:0000256" key="3">
    <source>
        <dbReference type="ARBA" id="ARBA00022795"/>
    </source>
</evidence>
<reference evidence="8 9" key="1">
    <citation type="journal article" date="2014" name="Int. J. Syst. Evol. Microbiol.">
        <title>Complete genome sequence of Corynebacterium casei LMG S-19264T (=DSM 44701T), isolated from a smear-ripened cheese.</title>
        <authorList>
            <consortium name="US DOE Joint Genome Institute (JGI-PGF)"/>
            <person name="Walter F."/>
            <person name="Albersmeier A."/>
            <person name="Kalinowski J."/>
            <person name="Ruckert C."/>
        </authorList>
    </citation>
    <scope>NUCLEOTIDE SEQUENCE [LARGE SCALE GENOMIC DNA]</scope>
    <source>
        <strain evidence="8 9">CGMCC 1.15286</strain>
    </source>
</reference>
<keyword evidence="4" id="KW-0143">Chaperone</keyword>
<dbReference type="EMBL" id="BMHY01000013">
    <property type="protein sequence ID" value="GGG84499.1"/>
    <property type="molecule type" value="Genomic_DNA"/>
</dbReference>
<evidence type="ECO:0000256" key="2">
    <source>
        <dbReference type="ARBA" id="ARBA00022490"/>
    </source>
</evidence>
<accession>A0A917HNY3</accession>